<evidence type="ECO:0000256" key="1">
    <source>
        <dbReference type="SAM" id="Phobius"/>
    </source>
</evidence>
<feature type="transmembrane region" description="Helical" evidence="1">
    <location>
        <begin position="35"/>
        <end position="55"/>
    </location>
</feature>
<reference evidence="2 3" key="1">
    <citation type="submission" date="2024-01" db="EMBL/GenBank/DDBJ databases">
        <title>Genome assemblies of Stephania.</title>
        <authorList>
            <person name="Yang L."/>
        </authorList>
    </citation>
    <scope>NUCLEOTIDE SEQUENCE [LARGE SCALE GENOMIC DNA]</scope>
    <source>
        <strain evidence="2">JXDWG</strain>
        <tissue evidence="2">Leaf</tissue>
    </source>
</reference>
<gene>
    <name evidence="2" type="ORF">Scep_000543</name>
</gene>
<evidence type="ECO:0000313" key="3">
    <source>
        <dbReference type="Proteomes" id="UP001419268"/>
    </source>
</evidence>
<protein>
    <submittedName>
        <fullName evidence="2">Uncharacterized protein</fullName>
    </submittedName>
</protein>
<keyword evidence="1" id="KW-0472">Membrane</keyword>
<keyword evidence="1" id="KW-1133">Transmembrane helix</keyword>
<sequence>MMLSLRSLRDFSAALSAISESPSLLLPFSASASPLLPTFSVLLLLLSASALALSVL</sequence>
<evidence type="ECO:0000313" key="2">
    <source>
        <dbReference type="EMBL" id="KAK9165352.1"/>
    </source>
</evidence>
<accession>A0AAP0Q2J5</accession>
<proteinExistence type="predicted"/>
<dbReference type="AlphaFoldDB" id="A0AAP0Q2J5"/>
<keyword evidence="1" id="KW-0812">Transmembrane</keyword>
<dbReference type="EMBL" id="JBBNAG010000001">
    <property type="protein sequence ID" value="KAK9165352.1"/>
    <property type="molecule type" value="Genomic_DNA"/>
</dbReference>
<organism evidence="2 3">
    <name type="scientific">Stephania cephalantha</name>
    <dbReference type="NCBI Taxonomy" id="152367"/>
    <lineage>
        <taxon>Eukaryota</taxon>
        <taxon>Viridiplantae</taxon>
        <taxon>Streptophyta</taxon>
        <taxon>Embryophyta</taxon>
        <taxon>Tracheophyta</taxon>
        <taxon>Spermatophyta</taxon>
        <taxon>Magnoliopsida</taxon>
        <taxon>Ranunculales</taxon>
        <taxon>Menispermaceae</taxon>
        <taxon>Menispermoideae</taxon>
        <taxon>Cissampelideae</taxon>
        <taxon>Stephania</taxon>
    </lineage>
</organism>
<name>A0AAP0Q2J5_9MAGN</name>
<keyword evidence="3" id="KW-1185">Reference proteome</keyword>
<comment type="caution">
    <text evidence="2">The sequence shown here is derived from an EMBL/GenBank/DDBJ whole genome shotgun (WGS) entry which is preliminary data.</text>
</comment>
<dbReference type="Proteomes" id="UP001419268">
    <property type="component" value="Unassembled WGS sequence"/>
</dbReference>